<accession>S7NUL5</accession>
<dbReference type="GO" id="GO:0030424">
    <property type="term" value="C:axon"/>
    <property type="evidence" value="ECO:0007669"/>
    <property type="project" value="TreeGrafter"/>
</dbReference>
<evidence type="ECO:0000256" key="7">
    <source>
        <dbReference type="ARBA" id="ARBA00023170"/>
    </source>
</evidence>
<dbReference type="EMBL" id="KE291525">
    <property type="protein sequence ID" value="EPQ20711.1"/>
    <property type="molecule type" value="Genomic_DNA"/>
</dbReference>
<keyword evidence="14" id="KW-1185">Reference proteome</keyword>
<evidence type="ECO:0000256" key="5">
    <source>
        <dbReference type="ARBA" id="ARBA00023136"/>
    </source>
</evidence>
<evidence type="ECO:0000256" key="3">
    <source>
        <dbReference type="ARBA" id="ARBA00022475"/>
    </source>
</evidence>
<keyword evidence="7" id="KW-0675">Receptor</keyword>
<feature type="region of interest" description="Disordered" evidence="10">
    <location>
        <begin position="294"/>
        <end position="320"/>
    </location>
</feature>
<dbReference type="InterPro" id="IPR036179">
    <property type="entry name" value="Ig-like_dom_sf"/>
</dbReference>
<dbReference type="GO" id="GO:0005783">
    <property type="term" value="C:endoplasmic reticulum"/>
    <property type="evidence" value="ECO:0007669"/>
    <property type="project" value="UniProtKB-SubCell"/>
</dbReference>
<evidence type="ECO:0000256" key="1">
    <source>
        <dbReference type="ARBA" id="ARBA00004240"/>
    </source>
</evidence>
<feature type="compositionally biased region" description="Basic and acidic residues" evidence="10">
    <location>
        <begin position="311"/>
        <end position="320"/>
    </location>
</feature>
<evidence type="ECO:0000313" key="14">
    <source>
        <dbReference type="Proteomes" id="UP000052978"/>
    </source>
</evidence>
<proteinExistence type="predicted"/>
<evidence type="ECO:0000256" key="9">
    <source>
        <dbReference type="ARBA" id="ARBA00023319"/>
    </source>
</evidence>
<keyword evidence="4" id="KW-0256">Endoplasmic reticulum</keyword>
<dbReference type="GO" id="GO:0007411">
    <property type="term" value="P:axon guidance"/>
    <property type="evidence" value="ECO:0007669"/>
    <property type="project" value="TreeGrafter"/>
</dbReference>
<protein>
    <submittedName>
        <fullName evidence="13">Basigin</fullName>
    </submittedName>
</protein>
<evidence type="ECO:0000256" key="11">
    <source>
        <dbReference type="SAM" id="Phobius"/>
    </source>
</evidence>
<keyword evidence="11" id="KW-1133">Transmembrane helix</keyword>
<feature type="domain" description="Ig-like" evidence="12">
    <location>
        <begin position="88"/>
        <end position="158"/>
    </location>
</feature>
<feature type="transmembrane region" description="Helical" evidence="11">
    <location>
        <begin position="262"/>
        <end position="283"/>
    </location>
</feature>
<evidence type="ECO:0000256" key="6">
    <source>
        <dbReference type="ARBA" id="ARBA00023157"/>
    </source>
</evidence>
<evidence type="ECO:0000259" key="12">
    <source>
        <dbReference type="PROSITE" id="PS50835"/>
    </source>
</evidence>
<sequence length="320" mass="34761">MKKLKLKEVSEDGGWLAGRARPSLCTRARLAFQVLIALGRRLATVAVGDRDRDGDMAAALLVLLGFTLLGIESGSGAGSNISTSIRDEGSRTRLTCTLNSSDTHVLGHRWMKGDRVLQEDAAPDLTTEYEVDPEERSGQYSCTFLSEPAGRTARVTVNGPPKVEAVDSSVLGIEGERAVLVCKSESFPPITEWAWYKITEAGDQVLNNKSENTFVVSSETRTELHRQELNLKADAGEYACSGTNTEGVDRALITLRLRSRLAALWPFLGVLTEVVVMVTIIFACEKCRKPEVVLGEEDTGSAPPKSSGPHTIDKDKRNAN</sequence>
<dbReference type="GO" id="GO:0007156">
    <property type="term" value="P:homophilic cell adhesion via plasma membrane adhesion molecules"/>
    <property type="evidence" value="ECO:0007669"/>
    <property type="project" value="TreeGrafter"/>
</dbReference>
<dbReference type="PROSITE" id="PS50835">
    <property type="entry name" value="IG_LIKE"/>
    <property type="match status" value="2"/>
</dbReference>
<name>S7NUL5_MYOBR</name>
<keyword evidence="9" id="KW-0393">Immunoglobulin domain</keyword>
<feature type="domain" description="Ig-like" evidence="12">
    <location>
        <begin position="161"/>
        <end position="254"/>
    </location>
</feature>
<dbReference type="PANTHER" id="PTHR10075:SF107">
    <property type="entry name" value="BASIGIN"/>
    <property type="match status" value="1"/>
</dbReference>
<keyword evidence="3" id="KW-1003">Cell membrane</keyword>
<organism evidence="13 14">
    <name type="scientific">Myotis brandtii</name>
    <name type="common">Brandt's bat</name>
    <dbReference type="NCBI Taxonomy" id="109478"/>
    <lineage>
        <taxon>Eukaryota</taxon>
        <taxon>Metazoa</taxon>
        <taxon>Chordata</taxon>
        <taxon>Craniata</taxon>
        <taxon>Vertebrata</taxon>
        <taxon>Euteleostomi</taxon>
        <taxon>Mammalia</taxon>
        <taxon>Eutheria</taxon>
        <taxon>Laurasiatheria</taxon>
        <taxon>Chiroptera</taxon>
        <taxon>Yangochiroptera</taxon>
        <taxon>Vespertilionidae</taxon>
        <taxon>Myotis</taxon>
    </lineage>
</organism>
<dbReference type="AlphaFoldDB" id="S7NUL5"/>
<comment type="subcellular location">
    <subcellularLocation>
        <location evidence="2">Cell membrane</location>
        <topology evidence="2">Single-pass type I membrane protein</topology>
    </subcellularLocation>
    <subcellularLocation>
        <location evidence="1">Endoplasmic reticulum</location>
    </subcellularLocation>
</comment>
<keyword evidence="6" id="KW-1015">Disulfide bond</keyword>
<reference evidence="13 14" key="1">
    <citation type="journal article" date="2013" name="Nat. Commun.">
        <title>Genome analysis reveals insights into physiology and longevity of the Brandt's bat Myotis brandtii.</title>
        <authorList>
            <person name="Seim I."/>
            <person name="Fang X."/>
            <person name="Xiong Z."/>
            <person name="Lobanov A.V."/>
            <person name="Huang Z."/>
            <person name="Ma S."/>
            <person name="Feng Y."/>
            <person name="Turanov A.A."/>
            <person name="Zhu Y."/>
            <person name="Lenz T.L."/>
            <person name="Gerashchenko M.V."/>
            <person name="Fan D."/>
            <person name="Hee Yim S."/>
            <person name="Yao X."/>
            <person name="Jordan D."/>
            <person name="Xiong Y."/>
            <person name="Ma Y."/>
            <person name="Lyapunov A.N."/>
            <person name="Chen G."/>
            <person name="Kulakova O.I."/>
            <person name="Sun Y."/>
            <person name="Lee S.G."/>
            <person name="Bronson R.T."/>
            <person name="Moskalev A.A."/>
            <person name="Sunyaev S.R."/>
            <person name="Zhang G."/>
            <person name="Krogh A."/>
            <person name="Wang J."/>
            <person name="Gladyshev V.N."/>
        </authorList>
    </citation>
    <scope>NUCLEOTIDE SEQUENCE [LARGE SCALE GENOMIC DNA]</scope>
</reference>
<evidence type="ECO:0000256" key="10">
    <source>
        <dbReference type="SAM" id="MobiDB-lite"/>
    </source>
</evidence>
<dbReference type="InterPro" id="IPR013783">
    <property type="entry name" value="Ig-like_fold"/>
</dbReference>
<keyword evidence="5 11" id="KW-0472">Membrane</keyword>
<dbReference type="InterPro" id="IPR007110">
    <property type="entry name" value="Ig-like_dom"/>
</dbReference>
<dbReference type="Proteomes" id="UP000052978">
    <property type="component" value="Unassembled WGS sequence"/>
</dbReference>
<keyword evidence="8" id="KW-0325">Glycoprotein</keyword>
<dbReference type="PANTHER" id="PTHR10075">
    <property type="entry name" value="BASIGIN RELATED"/>
    <property type="match status" value="1"/>
</dbReference>
<evidence type="ECO:0000313" key="13">
    <source>
        <dbReference type="EMBL" id="EPQ20711.1"/>
    </source>
</evidence>
<keyword evidence="11" id="KW-0812">Transmembrane</keyword>
<evidence type="ECO:0000256" key="8">
    <source>
        <dbReference type="ARBA" id="ARBA00023180"/>
    </source>
</evidence>
<gene>
    <name evidence="13" type="ORF">D623_10000499</name>
</gene>
<dbReference type="GO" id="GO:0098632">
    <property type="term" value="F:cell-cell adhesion mediator activity"/>
    <property type="evidence" value="ECO:0007669"/>
    <property type="project" value="TreeGrafter"/>
</dbReference>
<evidence type="ECO:0000256" key="2">
    <source>
        <dbReference type="ARBA" id="ARBA00004251"/>
    </source>
</evidence>
<dbReference type="eggNOG" id="ENOG502QPKN">
    <property type="taxonomic scope" value="Eukaryota"/>
</dbReference>
<dbReference type="GO" id="GO:0005886">
    <property type="term" value="C:plasma membrane"/>
    <property type="evidence" value="ECO:0007669"/>
    <property type="project" value="UniProtKB-SubCell"/>
</dbReference>
<dbReference type="GO" id="GO:0070593">
    <property type="term" value="P:dendrite self-avoidance"/>
    <property type="evidence" value="ECO:0007669"/>
    <property type="project" value="TreeGrafter"/>
</dbReference>
<dbReference type="Gene3D" id="2.60.40.10">
    <property type="entry name" value="Immunoglobulins"/>
    <property type="match status" value="2"/>
</dbReference>
<dbReference type="FunFam" id="2.60.40.10:FF:001329">
    <property type="entry name" value="Basigin"/>
    <property type="match status" value="1"/>
</dbReference>
<dbReference type="PRINTS" id="PR01856">
    <property type="entry name" value="BASIGIN"/>
</dbReference>
<evidence type="ECO:0000256" key="4">
    <source>
        <dbReference type="ARBA" id="ARBA00022824"/>
    </source>
</evidence>
<dbReference type="SUPFAM" id="SSF48726">
    <property type="entry name" value="Immunoglobulin"/>
    <property type="match status" value="2"/>
</dbReference>